<dbReference type="EMBL" id="BAABCP010000001">
    <property type="protein sequence ID" value="GAA3930915.1"/>
    <property type="molecule type" value="Genomic_DNA"/>
</dbReference>
<feature type="signal peptide" evidence="3">
    <location>
        <begin position="1"/>
        <end position="20"/>
    </location>
</feature>
<protein>
    <submittedName>
        <fullName evidence="5">ABC transporter substrate-binding protein</fullName>
    </submittedName>
</protein>
<evidence type="ECO:0000256" key="2">
    <source>
        <dbReference type="ARBA" id="ARBA00022729"/>
    </source>
</evidence>
<keyword evidence="2 3" id="KW-0732">Signal</keyword>
<evidence type="ECO:0000313" key="6">
    <source>
        <dbReference type="Proteomes" id="UP001501591"/>
    </source>
</evidence>
<proteinExistence type="inferred from homology"/>
<dbReference type="Gene3D" id="3.40.50.2300">
    <property type="match status" value="2"/>
</dbReference>
<dbReference type="PANTHER" id="PTHR47235:SF1">
    <property type="entry name" value="BLR6548 PROTEIN"/>
    <property type="match status" value="1"/>
</dbReference>
<evidence type="ECO:0000313" key="5">
    <source>
        <dbReference type="EMBL" id="GAA3930915.1"/>
    </source>
</evidence>
<comment type="similarity">
    <text evidence="1">Belongs to the leucine-binding protein family.</text>
</comment>
<evidence type="ECO:0000256" key="1">
    <source>
        <dbReference type="ARBA" id="ARBA00010062"/>
    </source>
</evidence>
<evidence type="ECO:0000259" key="4">
    <source>
        <dbReference type="Pfam" id="PF13458"/>
    </source>
</evidence>
<comment type="caution">
    <text evidence="5">The sequence shown here is derived from an EMBL/GenBank/DDBJ whole genome shotgun (WGS) entry which is preliminary data.</text>
</comment>
<evidence type="ECO:0000256" key="3">
    <source>
        <dbReference type="SAM" id="SignalP"/>
    </source>
</evidence>
<keyword evidence="6" id="KW-1185">Reference proteome</keyword>
<feature type="domain" description="Leucine-binding protein" evidence="4">
    <location>
        <begin position="46"/>
        <end position="360"/>
    </location>
</feature>
<dbReference type="PROSITE" id="PS51257">
    <property type="entry name" value="PROKAR_LIPOPROTEIN"/>
    <property type="match status" value="1"/>
</dbReference>
<name>A0ABP7MVH5_9MICO</name>
<feature type="chain" id="PRO_5045745701" evidence="3">
    <location>
        <begin position="21"/>
        <end position="407"/>
    </location>
</feature>
<gene>
    <name evidence="5" type="ORF">GCM10022383_06860</name>
</gene>
<dbReference type="InterPro" id="IPR028082">
    <property type="entry name" value="Peripla_BP_I"/>
</dbReference>
<accession>A0ABP7MVH5</accession>
<dbReference type="InterPro" id="IPR028081">
    <property type="entry name" value="Leu-bd"/>
</dbReference>
<organism evidence="5 6">
    <name type="scientific">Microbacterium soli</name>
    <dbReference type="NCBI Taxonomy" id="446075"/>
    <lineage>
        <taxon>Bacteria</taxon>
        <taxon>Bacillati</taxon>
        <taxon>Actinomycetota</taxon>
        <taxon>Actinomycetes</taxon>
        <taxon>Micrococcales</taxon>
        <taxon>Microbacteriaceae</taxon>
        <taxon>Microbacterium</taxon>
    </lineage>
</organism>
<dbReference type="RefSeq" id="WP_344818099.1">
    <property type="nucleotide sequence ID" value="NZ_BAABCP010000001.1"/>
</dbReference>
<dbReference type="SUPFAM" id="SSF53822">
    <property type="entry name" value="Periplasmic binding protein-like I"/>
    <property type="match status" value="1"/>
</dbReference>
<sequence>MKKTVLRSVLTLAVVGVTLATTIGCTSSKATSDSDAVIVPGVTEDSITLGIIADLTGPFASTGVPTVEGAKHYWQTHQVCERSVELVVKDTEYKTDRAKTAYAELRDDVLAIQATTATPITVVNMDDFAKDDMMVIAVPAPDLAENDNILLAGTLNDVEMMNGVSYAVDNLGVQEGDVIGAIYLNNDFGKASLVGVEEAADLAGLTLVSQPAEVTDKDMTAQITALGGAGVSAVFVAGSAGVLNSAVTIARAQGLDVPFIASAGAFDASALETSAGPGLEENTYFVAYVAPFGDGSDGPSANRAALEESGSGAHPSHWMNLGWGMATIMDQALSAACKDGDLTRAGLLAVVDGLGEVETGGAIVPLEFDLRSPGMMSYVLRPDPSMIDGLRIEEQPFIGELTATLNE</sequence>
<dbReference type="Proteomes" id="UP001501591">
    <property type="component" value="Unassembled WGS sequence"/>
</dbReference>
<dbReference type="PANTHER" id="PTHR47235">
    <property type="entry name" value="BLR6548 PROTEIN"/>
    <property type="match status" value="1"/>
</dbReference>
<reference evidence="6" key="1">
    <citation type="journal article" date="2019" name="Int. J. Syst. Evol. Microbiol.">
        <title>The Global Catalogue of Microorganisms (GCM) 10K type strain sequencing project: providing services to taxonomists for standard genome sequencing and annotation.</title>
        <authorList>
            <consortium name="The Broad Institute Genomics Platform"/>
            <consortium name="The Broad Institute Genome Sequencing Center for Infectious Disease"/>
            <person name="Wu L."/>
            <person name="Ma J."/>
        </authorList>
    </citation>
    <scope>NUCLEOTIDE SEQUENCE [LARGE SCALE GENOMIC DNA]</scope>
    <source>
        <strain evidence="6">JCM 17024</strain>
    </source>
</reference>
<dbReference type="Pfam" id="PF13458">
    <property type="entry name" value="Peripla_BP_6"/>
    <property type="match status" value="1"/>
</dbReference>